<keyword evidence="1" id="KW-1133">Transmembrane helix</keyword>
<dbReference type="Proteomes" id="UP000440125">
    <property type="component" value="Unassembled WGS sequence"/>
</dbReference>
<sequence length="88" mass="9993">MSLIGNILAIIIGSYNLSKRYKEEGFRTVAYLFIIVLILSLFNIPSNIFTISLLNTLPKIFTIISSIIYFIGIKLIYTSASNVLKRFQ</sequence>
<protein>
    <submittedName>
        <fullName evidence="2">Uncharacterized protein</fullName>
    </submittedName>
</protein>
<name>A0A6A9QGN8_ACIIN</name>
<organism evidence="2 3">
    <name type="scientific">Acidianus infernus</name>
    <dbReference type="NCBI Taxonomy" id="12915"/>
    <lineage>
        <taxon>Archaea</taxon>
        <taxon>Thermoproteota</taxon>
        <taxon>Thermoprotei</taxon>
        <taxon>Sulfolobales</taxon>
        <taxon>Sulfolobaceae</taxon>
        <taxon>Acidianus</taxon>
    </lineage>
</organism>
<evidence type="ECO:0000313" key="3">
    <source>
        <dbReference type="Proteomes" id="UP000440125"/>
    </source>
</evidence>
<evidence type="ECO:0000313" key="2">
    <source>
        <dbReference type="EMBL" id="MUM64953.1"/>
    </source>
</evidence>
<reference evidence="2 3" key="1">
    <citation type="submission" date="2019-10" db="EMBL/GenBank/DDBJ databases">
        <title>Genome Sequences from Six Type Strain Members of the Archaeal Family Sulfolobaceae: Acidianus ambivalens, Acidianus infernus, Metallosphaera prunae, Stygiolobus azoricus, Sulfolobus metallicus, and Sulfurisphaera ohwakuensis.</title>
        <authorList>
            <person name="Counts J.A."/>
            <person name="Kelly R.M."/>
        </authorList>
    </citation>
    <scope>NUCLEOTIDE SEQUENCE [LARGE SCALE GENOMIC DNA]</scope>
    <source>
        <strain evidence="2 3">DSM 3191</strain>
    </source>
</reference>
<proteinExistence type="predicted"/>
<gene>
    <name evidence="2" type="ORF">D1867_06805</name>
</gene>
<accession>A0A6A9QGN8</accession>
<comment type="caution">
    <text evidence="2">The sequence shown here is derived from an EMBL/GenBank/DDBJ whole genome shotgun (WGS) entry which is preliminary data.</text>
</comment>
<dbReference type="AlphaFoldDB" id="A0A6A9QGN8"/>
<feature type="transmembrane region" description="Helical" evidence="1">
    <location>
        <begin position="60"/>
        <end position="77"/>
    </location>
</feature>
<keyword evidence="1" id="KW-0812">Transmembrane</keyword>
<dbReference type="EMBL" id="WFIY01000004">
    <property type="protein sequence ID" value="MUM64953.1"/>
    <property type="molecule type" value="Genomic_DNA"/>
</dbReference>
<feature type="transmembrane region" description="Helical" evidence="1">
    <location>
        <begin position="29"/>
        <end position="54"/>
    </location>
</feature>
<keyword evidence="3" id="KW-1185">Reference proteome</keyword>
<keyword evidence="1" id="KW-0472">Membrane</keyword>
<evidence type="ECO:0000256" key="1">
    <source>
        <dbReference type="SAM" id="Phobius"/>
    </source>
</evidence>